<evidence type="ECO:0000259" key="1">
    <source>
        <dbReference type="Pfam" id="PF10030"/>
    </source>
</evidence>
<dbReference type="EMBL" id="BMKW01000041">
    <property type="protein sequence ID" value="GGJ45216.1"/>
    <property type="molecule type" value="Genomic_DNA"/>
</dbReference>
<protein>
    <recommendedName>
        <fullName evidence="1">DUF2272 domain-containing protein</fullName>
    </recommendedName>
</protein>
<name>A0A917L859_9PROT</name>
<dbReference type="Pfam" id="PF10030">
    <property type="entry name" value="DUF2272"/>
    <property type="match status" value="1"/>
</dbReference>
<comment type="caution">
    <text evidence="2">The sequence shown here is derived from an EMBL/GenBank/DDBJ whole genome shotgun (WGS) entry which is preliminary data.</text>
</comment>
<accession>A0A917L859</accession>
<dbReference type="AlphaFoldDB" id="A0A917L859"/>
<dbReference type="Proteomes" id="UP000661507">
    <property type="component" value="Unassembled WGS sequence"/>
</dbReference>
<gene>
    <name evidence="2" type="ORF">GCM10011320_60810</name>
</gene>
<reference evidence="2" key="1">
    <citation type="journal article" date="2014" name="Int. J. Syst. Evol. Microbiol.">
        <title>Complete genome sequence of Corynebacterium casei LMG S-19264T (=DSM 44701T), isolated from a smear-ripened cheese.</title>
        <authorList>
            <consortium name="US DOE Joint Genome Institute (JGI-PGF)"/>
            <person name="Walter F."/>
            <person name="Albersmeier A."/>
            <person name="Kalinowski J."/>
            <person name="Ruckert C."/>
        </authorList>
    </citation>
    <scope>NUCLEOTIDE SEQUENCE</scope>
    <source>
        <strain evidence="2">CGMCC 1.3617</strain>
    </source>
</reference>
<reference evidence="2" key="2">
    <citation type="submission" date="2020-09" db="EMBL/GenBank/DDBJ databases">
        <authorList>
            <person name="Sun Q."/>
            <person name="Zhou Y."/>
        </authorList>
    </citation>
    <scope>NUCLEOTIDE SEQUENCE</scope>
    <source>
        <strain evidence="2">CGMCC 1.3617</strain>
    </source>
</reference>
<feature type="domain" description="DUF2272" evidence="1">
    <location>
        <begin position="67"/>
        <end position="251"/>
    </location>
</feature>
<dbReference type="InterPro" id="IPR019262">
    <property type="entry name" value="DUF2272"/>
</dbReference>
<keyword evidence="3" id="KW-1185">Reference proteome</keyword>
<sequence>MLPFLVILALAACAPRRVAPLPDPNPTNPLARAAVEEWRIWGRIVIEGWPEQRPPDTAATPGRFARLTGYWSSVPGGWRIAQQHEDLRSGIAALEARLAAEAGEENEARPMPQASIDDLAFYADPAWSAAFISAVARLANMPESDLPSTSRHARYIDAILDRAMNDPEDAPFTPHAPEDQAPVPGDLLCADRAWVRLSHWVERLAERGRPRPMHCDVVVRTMPGMIEAIGGNVQGTVALRRFPADRTGRVLPAPYDRPGFILLLAARRPPPS</sequence>
<evidence type="ECO:0000313" key="3">
    <source>
        <dbReference type="Proteomes" id="UP000661507"/>
    </source>
</evidence>
<organism evidence="2 3">
    <name type="scientific">Neoroseomonas lacus</name>
    <dbReference type="NCBI Taxonomy" id="287609"/>
    <lineage>
        <taxon>Bacteria</taxon>
        <taxon>Pseudomonadati</taxon>
        <taxon>Pseudomonadota</taxon>
        <taxon>Alphaproteobacteria</taxon>
        <taxon>Acetobacterales</taxon>
        <taxon>Acetobacteraceae</taxon>
        <taxon>Neoroseomonas</taxon>
    </lineage>
</organism>
<proteinExistence type="predicted"/>
<evidence type="ECO:0000313" key="2">
    <source>
        <dbReference type="EMBL" id="GGJ45216.1"/>
    </source>
</evidence>